<gene>
    <name evidence="2" type="ORF">E3N88_14290</name>
</gene>
<dbReference type="EMBL" id="SZYD01000007">
    <property type="protein sequence ID" value="KAD5802930.1"/>
    <property type="molecule type" value="Genomic_DNA"/>
</dbReference>
<dbReference type="Proteomes" id="UP000326396">
    <property type="component" value="Linkage Group LG15"/>
</dbReference>
<organism evidence="2 3">
    <name type="scientific">Mikania micrantha</name>
    <name type="common">bitter vine</name>
    <dbReference type="NCBI Taxonomy" id="192012"/>
    <lineage>
        <taxon>Eukaryota</taxon>
        <taxon>Viridiplantae</taxon>
        <taxon>Streptophyta</taxon>
        <taxon>Embryophyta</taxon>
        <taxon>Tracheophyta</taxon>
        <taxon>Spermatophyta</taxon>
        <taxon>Magnoliopsida</taxon>
        <taxon>eudicotyledons</taxon>
        <taxon>Gunneridae</taxon>
        <taxon>Pentapetalae</taxon>
        <taxon>asterids</taxon>
        <taxon>campanulids</taxon>
        <taxon>Asterales</taxon>
        <taxon>Asteraceae</taxon>
        <taxon>Asteroideae</taxon>
        <taxon>Heliantheae alliance</taxon>
        <taxon>Eupatorieae</taxon>
        <taxon>Mikania</taxon>
    </lineage>
</organism>
<evidence type="ECO:0000313" key="3">
    <source>
        <dbReference type="Proteomes" id="UP000326396"/>
    </source>
</evidence>
<evidence type="ECO:0000313" key="2">
    <source>
        <dbReference type="EMBL" id="KAD5802930.1"/>
    </source>
</evidence>
<sequence>MSNLSLMDYFHHQKPGCSLDLMDSPNFLLGWYSGLLHSTQFAWIELGWSLLTVGYQQIQAVEHRATGEGGSLDRRNTRGDRSGQVSNSLDRRNSGGRLCEIFLGFSAAKRKLIEYAVWS</sequence>
<name>A0A5N6P0Z7_9ASTR</name>
<dbReference type="AlphaFoldDB" id="A0A5N6P0Z7"/>
<protein>
    <submittedName>
        <fullName evidence="2">Uncharacterized protein</fullName>
    </submittedName>
</protein>
<accession>A0A5N6P0Z7</accession>
<reference evidence="2 3" key="1">
    <citation type="submission" date="2019-05" db="EMBL/GenBank/DDBJ databases">
        <title>Mikania micrantha, genome provides insights into the molecular mechanism of rapid growth.</title>
        <authorList>
            <person name="Liu B."/>
        </authorList>
    </citation>
    <scope>NUCLEOTIDE SEQUENCE [LARGE SCALE GENOMIC DNA]</scope>
    <source>
        <strain evidence="2">NLD-2019</strain>
        <tissue evidence="2">Leaf</tissue>
    </source>
</reference>
<feature type="compositionally biased region" description="Basic and acidic residues" evidence="1">
    <location>
        <begin position="66"/>
        <end position="81"/>
    </location>
</feature>
<proteinExistence type="predicted"/>
<keyword evidence="3" id="KW-1185">Reference proteome</keyword>
<evidence type="ECO:0000256" key="1">
    <source>
        <dbReference type="SAM" id="MobiDB-lite"/>
    </source>
</evidence>
<comment type="caution">
    <text evidence="2">The sequence shown here is derived from an EMBL/GenBank/DDBJ whole genome shotgun (WGS) entry which is preliminary data.</text>
</comment>
<feature type="region of interest" description="Disordered" evidence="1">
    <location>
        <begin position="66"/>
        <end position="93"/>
    </location>
</feature>